<protein>
    <submittedName>
        <fullName evidence="10">Mucin-4 isoform X1</fullName>
    </submittedName>
</protein>
<evidence type="ECO:0000256" key="1">
    <source>
        <dbReference type="ARBA" id="ARBA00022669"/>
    </source>
</evidence>
<dbReference type="Gene3D" id="2.170.140.10">
    <property type="entry name" value="Chitin binding domain"/>
    <property type="match status" value="2"/>
</dbReference>
<name>A0A8B7NMX3_HYAAZ</name>
<keyword evidence="9" id="KW-1185">Reference proteome</keyword>
<keyword evidence="3" id="KW-0677">Repeat</keyword>
<gene>
    <name evidence="10" type="primary">LOC108671948</name>
</gene>
<dbReference type="AlphaFoldDB" id="A0A8B7NMX3"/>
<feature type="domain" description="Chitin-binding type-2" evidence="8">
    <location>
        <begin position="441"/>
        <end position="505"/>
    </location>
</feature>
<dbReference type="InterPro" id="IPR002557">
    <property type="entry name" value="Chitin-bd_dom"/>
</dbReference>
<feature type="region of interest" description="Disordered" evidence="6">
    <location>
        <begin position="372"/>
        <end position="402"/>
    </location>
</feature>
<feature type="compositionally biased region" description="Polar residues" evidence="6">
    <location>
        <begin position="560"/>
        <end position="578"/>
    </location>
</feature>
<feature type="signal peptide" evidence="7">
    <location>
        <begin position="1"/>
        <end position="23"/>
    </location>
</feature>
<keyword evidence="2 7" id="KW-0732">Signal</keyword>
<evidence type="ECO:0000256" key="6">
    <source>
        <dbReference type="SAM" id="MobiDB-lite"/>
    </source>
</evidence>
<dbReference type="Pfam" id="PF01607">
    <property type="entry name" value="CBM_14"/>
    <property type="match status" value="2"/>
</dbReference>
<accession>A0A8B7NMX3</accession>
<evidence type="ECO:0000259" key="8">
    <source>
        <dbReference type="PROSITE" id="PS50940"/>
    </source>
</evidence>
<evidence type="ECO:0000313" key="10">
    <source>
        <dbReference type="RefSeq" id="XP_018015034.1"/>
    </source>
</evidence>
<feature type="domain" description="Chitin-binding type-2" evidence="8">
    <location>
        <begin position="126"/>
        <end position="183"/>
    </location>
</feature>
<evidence type="ECO:0000256" key="4">
    <source>
        <dbReference type="ARBA" id="ARBA00023157"/>
    </source>
</evidence>
<feature type="chain" id="PRO_5034230257" evidence="7">
    <location>
        <begin position="24"/>
        <end position="1229"/>
    </location>
</feature>
<dbReference type="Proteomes" id="UP000694843">
    <property type="component" value="Unplaced"/>
</dbReference>
<feature type="compositionally biased region" description="Low complexity" evidence="6">
    <location>
        <begin position="380"/>
        <end position="400"/>
    </location>
</feature>
<evidence type="ECO:0000256" key="5">
    <source>
        <dbReference type="ARBA" id="ARBA00023180"/>
    </source>
</evidence>
<feature type="compositionally biased region" description="Polar residues" evidence="6">
    <location>
        <begin position="751"/>
        <end position="763"/>
    </location>
</feature>
<dbReference type="PANTHER" id="PTHR23301:SF0">
    <property type="entry name" value="CHITIN-BINDING TYPE-2 DOMAIN-CONTAINING PROTEIN-RELATED"/>
    <property type="match status" value="1"/>
</dbReference>
<feature type="compositionally biased region" description="Low complexity" evidence="6">
    <location>
        <begin position="579"/>
        <end position="592"/>
    </location>
</feature>
<feature type="domain" description="Chitin-binding type-2" evidence="8">
    <location>
        <begin position="46"/>
        <end position="107"/>
    </location>
</feature>
<dbReference type="GO" id="GO:0008061">
    <property type="term" value="F:chitin binding"/>
    <property type="evidence" value="ECO:0007669"/>
    <property type="project" value="UniProtKB-KW"/>
</dbReference>
<feature type="region of interest" description="Disordered" evidence="6">
    <location>
        <begin position="524"/>
        <end position="599"/>
    </location>
</feature>
<dbReference type="OrthoDB" id="6367495at2759"/>
<dbReference type="KEGG" id="hazt:108671948"/>
<dbReference type="RefSeq" id="XP_018015034.1">
    <property type="nucleotide sequence ID" value="XM_018159545.2"/>
</dbReference>
<sequence>MISKELFLFGLMCFTLLTAPASAQVAPNGSAGTIDFRYPDVIVSPLVPCPYVGVFPHPRDCRWFYRCYDTYESGHFWRAYFECGPGTMFSDTLDQCVFPGPANNCLVEAPQPSHNCRTQLSGCRQQNVCAPSAVGSSFVYTTEICSRGLQICLGAPNVELCSAGYVYDVANNECIQEQDLCQTTTSTHRPVSDFGVKCEDQVRDCRDYRACLPGRPAQVYRLCYVTRYCYDLSGLTSRTNKCPENQLFNVYDGNCMAPVTPENQCPGSDLIVHDNVQCTQESEHCSVYTACETLASFLGCTSDFMCGQGTPRRRVCERDAVFVPSLSRCVAVPTQRQLGSLDLDGQPAGGFYSPCIHINFPNGSFPDLVTPGPEPTDSSTIAPTPDTITETIPVTPTTPAEVPPTLPPSADVHDYIAQFQCPHAGLVPNATGHIDLQCSDEITCIQHNHGIETTQRCRKYFICDYSPFSSDLQLFLRECSESTFFSFQLQTCLSSYYFPATPCRNFGETTTPRISTDPTLTIAQSTPASETTVTSTSEPLTTEPQAAEPPTTVPPTTPANYSNTSTISTTHPTPANDSNTSTISATTPTPANYSNTSTISATTPTPVNYLNTSTISTTPSTPSTTIVVFRLHQPCFRNQQIPKLTPEGTRVHCKNIPLCIEGIFQGVETRCTQYYTCRLNPATNTLYSEATQCPAERYFDPKTETCKLPTGQVCGETFARWISHRNSHEFLRNDHATIERLYHEILQDNTASSGPQLASSGPQLATLGPQLAPSGPQLASSGPQLASLYQQGQLVRQPPYIGSQGTRTSTNPNLLHATNPYLKHQTNTMPQNSMNSYFQPLVISDFKPHTAQGSQPQLNQGSFIQLSPDFQQQVSNSLLPGTNQYHQQGLNPYKLKNINPLAPQPLNSFIGQHEVRYYPQQATTYEQKQTDSTFQPTVYQNSPQLVNNNNNRQVIPNLQQQVEPNIQYQITTNYQQQVNPNYKEQMNPNTQFHVNPKLNRHQNPEQQLKPHTQTQFQGQWTKPDILSTLKSTANVPLEIGLQPQFYDSNSVEPSRPVLQLPGFEETLIQQVQEAGYGSPEFRQARSNSPTLFDAQVLGDRGHVQEDILADRGFVNPQPLGSRGAVTRLVNETEIDLENREARSRRNDNFLLKDAGHQTITYSDAPESNSQNLFGSIINSVNLDVPQKQNSDVTLSHHSNPGITDHYTTAFADASQLNAVPGQDNQVQQS</sequence>
<evidence type="ECO:0000256" key="7">
    <source>
        <dbReference type="SAM" id="SignalP"/>
    </source>
</evidence>
<dbReference type="GeneID" id="108671948"/>
<dbReference type="GO" id="GO:0005576">
    <property type="term" value="C:extracellular region"/>
    <property type="evidence" value="ECO:0007669"/>
    <property type="project" value="InterPro"/>
</dbReference>
<dbReference type="InterPro" id="IPR051940">
    <property type="entry name" value="Chitin_bind-dev_reg"/>
</dbReference>
<dbReference type="SMART" id="SM00494">
    <property type="entry name" value="ChtBD2"/>
    <property type="match status" value="5"/>
</dbReference>
<feature type="compositionally biased region" description="Low complexity" evidence="6">
    <location>
        <begin position="525"/>
        <end position="550"/>
    </location>
</feature>
<keyword evidence="1" id="KW-0147">Chitin-binding</keyword>
<dbReference type="InterPro" id="IPR036508">
    <property type="entry name" value="Chitin-bd_dom_sf"/>
</dbReference>
<reference evidence="10" key="1">
    <citation type="submission" date="2025-08" db="UniProtKB">
        <authorList>
            <consortium name="RefSeq"/>
        </authorList>
    </citation>
    <scope>IDENTIFICATION</scope>
    <source>
        <tissue evidence="10">Whole organism</tissue>
    </source>
</reference>
<evidence type="ECO:0000256" key="2">
    <source>
        <dbReference type="ARBA" id="ARBA00022729"/>
    </source>
</evidence>
<evidence type="ECO:0000256" key="3">
    <source>
        <dbReference type="ARBA" id="ARBA00022737"/>
    </source>
</evidence>
<feature type="region of interest" description="Disordered" evidence="6">
    <location>
        <begin position="751"/>
        <end position="781"/>
    </location>
</feature>
<dbReference type="PANTHER" id="PTHR23301">
    <property type="entry name" value="CHITIN BINDING PERITROPHIN-A"/>
    <property type="match status" value="1"/>
</dbReference>
<evidence type="ECO:0000313" key="9">
    <source>
        <dbReference type="Proteomes" id="UP000694843"/>
    </source>
</evidence>
<dbReference type="PROSITE" id="PS50940">
    <property type="entry name" value="CHIT_BIND_II"/>
    <property type="match status" value="4"/>
</dbReference>
<keyword evidence="5" id="KW-0325">Glycoprotein</keyword>
<dbReference type="SUPFAM" id="SSF57625">
    <property type="entry name" value="Invertebrate chitin-binding proteins"/>
    <property type="match status" value="2"/>
</dbReference>
<proteinExistence type="predicted"/>
<feature type="domain" description="Chitin-binding type-2" evidence="8">
    <location>
        <begin position="656"/>
        <end position="716"/>
    </location>
</feature>
<keyword evidence="4" id="KW-1015">Disulfide bond</keyword>
<organism evidence="9 10">
    <name type="scientific">Hyalella azteca</name>
    <name type="common">Amphipod</name>
    <dbReference type="NCBI Taxonomy" id="294128"/>
    <lineage>
        <taxon>Eukaryota</taxon>
        <taxon>Metazoa</taxon>
        <taxon>Ecdysozoa</taxon>
        <taxon>Arthropoda</taxon>
        <taxon>Crustacea</taxon>
        <taxon>Multicrustacea</taxon>
        <taxon>Malacostraca</taxon>
        <taxon>Eumalacostraca</taxon>
        <taxon>Peracarida</taxon>
        <taxon>Amphipoda</taxon>
        <taxon>Senticaudata</taxon>
        <taxon>Talitrida</taxon>
        <taxon>Talitroidea</taxon>
        <taxon>Hyalellidae</taxon>
        <taxon>Hyalella</taxon>
    </lineage>
</organism>